<feature type="compositionally biased region" description="Basic and acidic residues" evidence="1">
    <location>
        <begin position="338"/>
        <end position="348"/>
    </location>
</feature>
<dbReference type="InterPro" id="IPR038071">
    <property type="entry name" value="UROD/MetE-like_sf"/>
</dbReference>
<reference evidence="4" key="1">
    <citation type="journal article" date="2019" name="Int. J. Syst. Evol. Microbiol.">
        <title>The Global Catalogue of Microorganisms (GCM) 10K type strain sequencing project: providing services to taxonomists for standard genome sequencing and annotation.</title>
        <authorList>
            <consortium name="The Broad Institute Genomics Platform"/>
            <consortium name="The Broad Institute Genome Sequencing Center for Infectious Disease"/>
            <person name="Wu L."/>
            <person name="Ma J."/>
        </authorList>
    </citation>
    <scope>NUCLEOTIDE SEQUENCE [LARGE SCALE GENOMIC DNA]</scope>
    <source>
        <strain evidence="4">CGMCC 1.16275</strain>
    </source>
</reference>
<protein>
    <recommendedName>
        <fullName evidence="2">Cobalamin-independent methionine synthase MetE C-terminal/archaeal domain-containing protein</fullName>
    </recommendedName>
</protein>
<dbReference type="Proteomes" id="UP001597115">
    <property type="component" value="Unassembled WGS sequence"/>
</dbReference>
<dbReference type="SUPFAM" id="SSF51726">
    <property type="entry name" value="UROD/MetE-like"/>
    <property type="match status" value="1"/>
</dbReference>
<evidence type="ECO:0000313" key="4">
    <source>
        <dbReference type="Proteomes" id="UP001597115"/>
    </source>
</evidence>
<dbReference type="PANTHER" id="PTHR43844">
    <property type="entry name" value="METHIONINE SYNTHASE"/>
    <property type="match status" value="1"/>
</dbReference>
<evidence type="ECO:0000256" key="1">
    <source>
        <dbReference type="SAM" id="MobiDB-lite"/>
    </source>
</evidence>
<dbReference type="Pfam" id="PF01717">
    <property type="entry name" value="Meth_synt_2"/>
    <property type="match status" value="1"/>
</dbReference>
<feature type="region of interest" description="Disordered" evidence="1">
    <location>
        <begin position="338"/>
        <end position="358"/>
    </location>
</feature>
<organism evidence="3 4">
    <name type="scientific">Sphingomonas tabacisoli</name>
    <dbReference type="NCBI Taxonomy" id="2249466"/>
    <lineage>
        <taxon>Bacteria</taxon>
        <taxon>Pseudomonadati</taxon>
        <taxon>Pseudomonadota</taxon>
        <taxon>Alphaproteobacteria</taxon>
        <taxon>Sphingomonadales</taxon>
        <taxon>Sphingomonadaceae</taxon>
        <taxon>Sphingomonas</taxon>
    </lineage>
</organism>
<feature type="domain" description="Cobalamin-independent methionine synthase MetE C-terminal/archaeal" evidence="2">
    <location>
        <begin position="21"/>
        <end position="170"/>
    </location>
</feature>
<keyword evidence="4" id="KW-1185">Reference proteome</keyword>
<sequence length="358" mass="38870">MTAWRSRYGEFSGNPAISAEPISPAQYKAVEDRAVDELIALQERSGLDIMTDGHVRRSTFLEPLSGALNGVGILPGQGRSRSGGIAVTAKVSRKRSMTVEEFVYLRSRSTKPIKISLPSPLSALGLHVPEYSARAYPDPFDLVRDLSDLIRHECEELAVLGCELIQLDVPLDWLTHSEPRDDARYDIDPERLLADGLEILNATVDVPGVSFILNASVTGTANRAANAGGGFAAIAKAVFERCSRFSGFVFPIRPAQLDDIAALAHCPPDKTITLGLIDVYVDHLAKSGDDLRKLLARASRYLPKENIAVTTHGDLRESSMEQAEKVLGSLVRMADEIVGRDKPARSSRADAGAQTRGR</sequence>
<dbReference type="PANTHER" id="PTHR43844:SF1">
    <property type="entry name" value="METHIONINE SYNTHASE"/>
    <property type="match status" value="1"/>
</dbReference>
<dbReference type="InterPro" id="IPR002629">
    <property type="entry name" value="Met_Synth_C/arc"/>
</dbReference>
<comment type="caution">
    <text evidence="3">The sequence shown here is derived from an EMBL/GenBank/DDBJ whole genome shotgun (WGS) entry which is preliminary data.</text>
</comment>
<proteinExistence type="predicted"/>
<evidence type="ECO:0000259" key="2">
    <source>
        <dbReference type="Pfam" id="PF01717"/>
    </source>
</evidence>
<dbReference type="EMBL" id="JBHUDY010000001">
    <property type="protein sequence ID" value="MFD1611458.1"/>
    <property type="molecule type" value="Genomic_DNA"/>
</dbReference>
<evidence type="ECO:0000313" key="3">
    <source>
        <dbReference type="EMBL" id="MFD1611458.1"/>
    </source>
</evidence>
<dbReference type="Gene3D" id="3.20.20.210">
    <property type="match status" value="1"/>
</dbReference>
<accession>A0ABW4I1A9</accession>
<dbReference type="RefSeq" id="WP_380888052.1">
    <property type="nucleotide sequence ID" value="NZ_JBHUDY010000001.1"/>
</dbReference>
<name>A0ABW4I1A9_9SPHN</name>
<gene>
    <name evidence="3" type="ORF">ACFSCW_06545</name>
</gene>